<dbReference type="PROSITE" id="PS51479">
    <property type="entry name" value="ZF_RTR1"/>
    <property type="match status" value="1"/>
</dbReference>
<organism evidence="9 10">
    <name type="scientific">Trichobilharzia regenti</name>
    <name type="common">Nasal bird schistosome</name>
    <dbReference type="NCBI Taxonomy" id="157069"/>
    <lineage>
        <taxon>Eukaryota</taxon>
        <taxon>Metazoa</taxon>
        <taxon>Spiralia</taxon>
        <taxon>Lophotrochozoa</taxon>
        <taxon>Platyhelminthes</taxon>
        <taxon>Trematoda</taxon>
        <taxon>Digenea</taxon>
        <taxon>Strigeidida</taxon>
        <taxon>Schistosomatoidea</taxon>
        <taxon>Schistosomatidae</taxon>
        <taxon>Trichobilharzia</taxon>
    </lineage>
</organism>
<keyword evidence="2 4" id="KW-0863">Zinc-finger</keyword>
<evidence type="ECO:0000313" key="10">
    <source>
        <dbReference type="WBParaSite" id="TREG1_53800.1"/>
    </source>
</evidence>
<proteinExistence type="inferred from homology"/>
<dbReference type="PANTHER" id="PTHR12930">
    <property type="entry name" value="ZINC FINGER PROTEIN 183"/>
    <property type="match status" value="1"/>
</dbReference>
<protein>
    <recommendedName>
        <fullName evidence="11">RNA polymerase II subunit B1 CTD phosphatase RPAP2 homolog</fullName>
    </recommendedName>
</protein>
<dbReference type="Gene3D" id="4.10.1000.10">
    <property type="entry name" value="Zinc finger, CCCH-type"/>
    <property type="match status" value="1"/>
</dbReference>
<comment type="similarity">
    <text evidence="5">Belongs to the RPAP2 family.</text>
</comment>
<evidence type="ECO:0000256" key="3">
    <source>
        <dbReference type="ARBA" id="ARBA00022833"/>
    </source>
</evidence>
<dbReference type="Gene3D" id="1.25.40.820">
    <property type="match status" value="1"/>
</dbReference>
<dbReference type="GO" id="GO:0034247">
    <property type="term" value="P:snoRNA splicing"/>
    <property type="evidence" value="ECO:0007669"/>
    <property type="project" value="TreeGrafter"/>
</dbReference>
<dbReference type="PROSITE" id="PS50103">
    <property type="entry name" value="ZF_C3H1"/>
    <property type="match status" value="1"/>
</dbReference>
<evidence type="ECO:0000259" key="7">
    <source>
        <dbReference type="PROSITE" id="PS50103"/>
    </source>
</evidence>
<evidence type="ECO:0008006" key="11">
    <source>
        <dbReference type="Google" id="ProtNLM"/>
    </source>
</evidence>
<reference evidence="9" key="1">
    <citation type="submission" date="2022-06" db="EMBL/GenBank/DDBJ databases">
        <authorList>
            <person name="Berger JAMES D."/>
            <person name="Berger JAMES D."/>
        </authorList>
    </citation>
    <scope>NUCLEOTIDE SEQUENCE [LARGE SCALE GENOMIC DNA]</scope>
</reference>
<dbReference type="Pfam" id="PF00642">
    <property type="entry name" value="zf-CCCH"/>
    <property type="match status" value="1"/>
</dbReference>
<keyword evidence="1 4" id="KW-0479">Metal-binding</keyword>
<accession>A0AA85K486</accession>
<dbReference type="PANTHER" id="PTHR12930:SF0">
    <property type="entry name" value="RING FINGER PROTEIN 113B"/>
    <property type="match status" value="1"/>
</dbReference>
<feature type="compositionally biased region" description="Polar residues" evidence="6">
    <location>
        <begin position="42"/>
        <end position="58"/>
    </location>
</feature>
<evidence type="ECO:0000313" key="9">
    <source>
        <dbReference type="Proteomes" id="UP000050795"/>
    </source>
</evidence>
<evidence type="ECO:0000256" key="2">
    <source>
        <dbReference type="ARBA" id="ARBA00022771"/>
    </source>
</evidence>
<dbReference type="SUPFAM" id="SSF90229">
    <property type="entry name" value="CCCH zinc finger"/>
    <property type="match status" value="1"/>
</dbReference>
<dbReference type="WBParaSite" id="TREG1_53800.1">
    <property type="protein sequence ID" value="TREG1_53800.1"/>
    <property type="gene ID" value="TREG1_53800"/>
</dbReference>
<reference evidence="10" key="2">
    <citation type="submission" date="2023-11" db="UniProtKB">
        <authorList>
            <consortium name="WormBaseParasite"/>
        </authorList>
    </citation>
    <scope>IDENTIFICATION</scope>
</reference>
<dbReference type="AlphaFoldDB" id="A0AA85K486"/>
<dbReference type="Proteomes" id="UP000050795">
    <property type="component" value="Unassembled WGS sequence"/>
</dbReference>
<evidence type="ECO:0000259" key="8">
    <source>
        <dbReference type="PROSITE" id="PS51479"/>
    </source>
</evidence>
<dbReference type="InterPro" id="IPR000571">
    <property type="entry name" value="Znf_CCCH"/>
</dbReference>
<evidence type="ECO:0000256" key="4">
    <source>
        <dbReference type="PROSITE-ProRule" id="PRU00723"/>
    </source>
</evidence>
<feature type="region of interest" description="Disordered" evidence="6">
    <location>
        <begin position="537"/>
        <end position="556"/>
    </location>
</feature>
<feature type="compositionally biased region" description="Low complexity" evidence="6">
    <location>
        <begin position="540"/>
        <end position="551"/>
    </location>
</feature>
<evidence type="ECO:0000256" key="5">
    <source>
        <dbReference type="PROSITE-ProRule" id="PRU00812"/>
    </source>
</evidence>
<dbReference type="Pfam" id="PF04181">
    <property type="entry name" value="RPAP2_Rtr1"/>
    <property type="match status" value="1"/>
</dbReference>
<sequence>MTENSSESCIFFKKRSRKNVRQKESSSSEDEAVIKTKKRSHINNMLYQQTSKFGNNKKCSSDDDDDNDNAGRKSALETVTYKASHSKESRVTKDQIAAATLEIDTDIKCDAQSIFERSQKLNKDSQDRNSYKGMNNYAQYIEKKDTVMGNASSGFNRKGPMRAPANLRATVRWDYQPDVCKDYKETGFCSFGDSCKFLHDRSDYKHGWQIEQELAEGVYGIDGEDNRYEIVHNSSDEEVVEDIPLICMICRKDYKDPVVTIVYSHCTFLICSLLTLMSSDVDDGFEVPSVPAPFKGLEKDWIETRKRQALFLRQALLIVERFARNPVSVTMLACALPWLEREQYDDIAVERNAYGNCGYALCCNPKGQTSKQKYRICTRSHRVYDITERRPFCSDWCFRASRHIRKQISKEPAWCRSVDSLKSCNIDLLPRNASGHVGKVILDVPNRLLLTGSESDSSVENESDMLDELNSSKLSNSTIECTRLGLEKLQLEMNAKNNLQIGDIHQRTIGPIESKAVCENNQTETSITSFDSKQVLVDHNNSSNDSNSNASTVPTPLSDRISRRLCEWLTEKALDILTTYSFTTEQSTLTSEVHNRVLQQFYSKYNLSKKKNRENNNPVSEVPLTCVLPLIDSVSPQVLRRQILLDDLKHSMHRILSVLRVNPYCAYRRLENSVLHFNLTCKNVHLNPSESQLMALVLLRLMANVEPTLSELTNNECVAHFLKSMHGPPPIIFINKIINRVLRLYNVESDDDSPSED</sequence>
<dbReference type="SMART" id="SM00356">
    <property type="entry name" value="ZnF_C3H1"/>
    <property type="match status" value="1"/>
</dbReference>
<dbReference type="GO" id="GO:0008270">
    <property type="term" value="F:zinc ion binding"/>
    <property type="evidence" value="ECO:0007669"/>
    <property type="project" value="UniProtKB-KW"/>
</dbReference>
<feature type="domain" description="C3H1-type" evidence="7">
    <location>
        <begin position="174"/>
        <end position="202"/>
    </location>
</feature>
<dbReference type="InterPro" id="IPR038534">
    <property type="entry name" value="Rtr1/RPAP2_sf"/>
</dbReference>
<keyword evidence="9" id="KW-1185">Reference proteome</keyword>
<keyword evidence="3 4" id="KW-0862">Zinc</keyword>
<name>A0AA85K486_TRIRE</name>
<evidence type="ECO:0000256" key="6">
    <source>
        <dbReference type="SAM" id="MobiDB-lite"/>
    </source>
</evidence>
<feature type="domain" description="RTR1-type" evidence="8">
    <location>
        <begin position="334"/>
        <end position="417"/>
    </location>
</feature>
<dbReference type="InterPro" id="IPR036855">
    <property type="entry name" value="Znf_CCCH_sf"/>
</dbReference>
<dbReference type="GO" id="GO:0005684">
    <property type="term" value="C:U2-type spliceosomal complex"/>
    <property type="evidence" value="ECO:0007669"/>
    <property type="project" value="TreeGrafter"/>
</dbReference>
<dbReference type="InterPro" id="IPR007308">
    <property type="entry name" value="Rtr1/RPAP2_dom"/>
</dbReference>
<feature type="region of interest" description="Disordered" evidence="6">
    <location>
        <begin position="17"/>
        <end position="71"/>
    </location>
</feature>
<evidence type="ECO:0000256" key="1">
    <source>
        <dbReference type="ARBA" id="ARBA00022723"/>
    </source>
</evidence>
<feature type="zinc finger region" description="C3H1-type" evidence="4">
    <location>
        <begin position="174"/>
        <end position="202"/>
    </location>
</feature>
<dbReference type="InterPro" id="IPR039971">
    <property type="entry name" value="CWC24-like"/>
</dbReference>